<dbReference type="InterPro" id="IPR013154">
    <property type="entry name" value="ADH-like_N"/>
</dbReference>
<evidence type="ECO:0000313" key="2">
    <source>
        <dbReference type="EMBL" id="OQX10095.1"/>
    </source>
</evidence>
<dbReference type="Pfam" id="PF08240">
    <property type="entry name" value="ADH_N"/>
    <property type="match status" value="1"/>
</dbReference>
<dbReference type="EMBL" id="MTEJ01000123">
    <property type="protein sequence ID" value="OQX10095.1"/>
    <property type="molecule type" value="Genomic_DNA"/>
</dbReference>
<sequence length="328" mass="34516">MFKALVLEQQDAKTHTSIRQLTVADLPAGDVLVDVAYSSLNYKDGLAVTGKGKIVRQFPMVPGIDFAGTVAESESERFRPGDAVILTGWGVGENHWGGFAQKARVNSEWLVPMPAGLNAQKAMIIGTAGLTAMLCVMALEEAGVTPDAGKVLVTGAAGGVGSVAVLLLARLGYHVVAVTGRPETHAFLSALGAKEFISRETMNQPCRPLEAQRWAGAVDVVGGEMLARVLAEMAYGGAVVACGLAGSFKLDTTVMPFILRNVSLRGVDSVSCPLARRVRAWERLAAELPEAAYADLVQSIALEAVPQAAQDIINGRVRGRVLIDLAQG</sequence>
<dbReference type="Pfam" id="PF00107">
    <property type="entry name" value="ADH_zinc_N"/>
    <property type="match status" value="1"/>
</dbReference>
<name>A0A1Y1QNJ4_9GAMM</name>
<dbReference type="InterPro" id="IPR036291">
    <property type="entry name" value="NAD(P)-bd_dom_sf"/>
</dbReference>
<accession>A0A1Y1QNJ4</accession>
<dbReference type="NCBIfam" id="TIGR02823">
    <property type="entry name" value="oxido_YhdH"/>
    <property type="match status" value="1"/>
</dbReference>
<dbReference type="Gene3D" id="3.40.50.720">
    <property type="entry name" value="NAD(P)-binding Rossmann-like Domain"/>
    <property type="match status" value="1"/>
</dbReference>
<dbReference type="Proteomes" id="UP000192491">
    <property type="component" value="Unassembled WGS sequence"/>
</dbReference>
<dbReference type="Gene3D" id="3.90.180.10">
    <property type="entry name" value="Medium-chain alcohol dehydrogenases, catalytic domain"/>
    <property type="match status" value="1"/>
</dbReference>
<dbReference type="PANTHER" id="PTHR43677:SF1">
    <property type="entry name" value="ACRYLYL-COA REDUCTASE ACUI-RELATED"/>
    <property type="match status" value="1"/>
</dbReference>
<dbReference type="InterPro" id="IPR051397">
    <property type="entry name" value="Zn-ADH-like_protein"/>
</dbReference>
<dbReference type="InterPro" id="IPR014188">
    <property type="entry name" value="Acrylyl-CoA_reductase_AcuI"/>
</dbReference>
<protein>
    <submittedName>
        <fullName evidence="2">Oxidoreductase</fullName>
    </submittedName>
</protein>
<dbReference type="GO" id="GO:0043957">
    <property type="term" value="F:acryloyl-CoA reductase (NADPH) activity"/>
    <property type="evidence" value="ECO:0007669"/>
    <property type="project" value="TreeGrafter"/>
</dbReference>
<dbReference type="InterPro" id="IPR013149">
    <property type="entry name" value="ADH-like_C"/>
</dbReference>
<dbReference type="CDD" id="cd08288">
    <property type="entry name" value="MDR_yhdh"/>
    <property type="match status" value="1"/>
</dbReference>
<evidence type="ECO:0000259" key="1">
    <source>
        <dbReference type="SMART" id="SM00829"/>
    </source>
</evidence>
<feature type="domain" description="Enoyl reductase (ER)" evidence="1">
    <location>
        <begin position="16"/>
        <end position="323"/>
    </location>
</feature>
<dbReference type="SUPFAM" id="SSF50129">
    <property type="entry name" value="GroES-like"/>
    <property type="match status" value="1"/>
</dbReference>
<dbReference type="PANTHER" id="PTHR43677">
    <property type="entry name" value="SHORT-CHAIN DEHYDROGENASE/REDUCTASE"/>
    <property type="match status" value="1"/>
</dbReference>
<dbReference type="InterPro" id="IPR011032">
    <property type="entry name" value="GroES-like_sf"/>
</dbReference>
<reference evidence="2 3" key="1">
    <citation type="submission" date="2017-01" db="EMBL/GenBank/DDBJ databases">
        <title>Novel large sulfur bacteria in the metagenomes of groundwater-fed chemosynthetic microbial mats in the Lake Huron basin.</title>
        <authorList>
            <person name="Sharrar A.M."/>
            <person name="Flood B.E."/>
            <person name="Bailey J.V."/>
            <person name="Jones D.S."/>
            <person name="Biddanda B."/>
            <person name="Ruberg S.A."/>
            <person name="Marcus D.N."/>
            <person name="Dick G.J."/>
        </authorList>
    </citation>
    <scope>NUCLEOTIDE SEQUENCE [LARGE SCALE GENOMIC DNA]</scope>
    <source>
        <strain evidence="2">A8</strain>
    </source>
</reference>
<comment type="caution">
    <text evidence="2">The sequence shown here is derived from an EMBL/GenBank/DDBJ whole genome shotgun (WGS) entry which is preliminary data.</text>
</comment>
<evidence type="ECO:0000313" key="3">
    <source>
        <dbReference type="Proteomes" id="UP000192491"/>
    </source>
</evidence>
<organism evidence="2 3">
    <name type="scientific">Thiothrix lacustris</name>
    <dbReference type="NCBI Taxonomy" id="525917"/>
    <lineage>
        <taxon>Bacteria</taxon>
        <taxon>Pseudomonadati</taxon>
        <taxon>Pseudomonadota</taxon>
        <taxon>Gammaproteobacteria</taxon>
        <taxon>Thiotrichales</taxon>
        <taxon>Thiotrichaceae</taxon>
        <taxon>Thiothrix</taxon>
    </lineage>
</organism>
<proteinExistence type="predicted"/>
<dbReference type="SMART" id="SM00829">
    <property type="entry name" value="PKS_ER"/>
    <property type="match status" value="1"/>
</dbReference>
<dbReference type="InterPro" id="IPR020843">
    <property type="entry name" value="ER"/>
</dbReference>
<gene>
    <name evidence="2" type="ORF">BWK73_21135</name>
</gene>
<dbReference type="AlphaFoldDB" id="A0A1Y1QNJ4"/>
<dbReference type="SUPFAM" id="SSF51735">
    <property type="entry name" value="NAD(P)-binding Rossmann-fold domains"/>
    <property type="match status" value="1"/>
</dbReference>